<accession>A0A7X5N434</accession>
<dbReference type="AlphaFoldDB" id="A0A7X5N434"/>
<evidence type="ECO:0000313" key="1">
    <source>
        <dbReference type="EMBL" id="NEL81008.1"/>
    </source>
</evidence>
<feature type="non-terminal residue" evidence="1">
    <location>
        <position position="93"/>
    </location>
</feature>
<comment type="caution">
    <text evidence="1">The sequence shown here is derived from an EMBL/GenBank/DDBJ whole genome shotgun (WGS) entry which is preliminary data.</text>
</comment>
<protein>
    <submittedName>
        <fullName evidence="1">TonB-dependent receptor</fullName>
    </submittedName>
</protein>
<gene>
    <name evidence="1" type="ORF">G3W61_32665</name>
</gene>
<keyword evidence="1" id="KW-0675">Receptor</keyword>
<name>A0A7X5N434_XANPE</name>
<feature type="non-terminal residue" evidence="1">
    <location>
        <position position="1"/>
    </location>
</feature>
<proteinExistence type="predicted"/>
<organism evidence="1 2">
    <name type="scientific">Xanthomonas perforans</name>
    <dbReference type="NCBI Taxonomy" id="442694"/>
    <lineage>
        <taxon>Bacteria</taxon>
        <taxon>Pseudomonadati</taxon>
        <taxon>Pseudomonadota</taxon>
        <taxon>Gammaproteobacteria</taxon>
        <taxon>Lysobacterales</taxon>
        <taxon>Lysobacteraceae</taxon>
        <taxon>Xanthomonas</taxon>
    </lineage>
</organism>
<dbReference type="Proteomes" id="UP000471082">
    <property type="component" value="Unassembled WGS sequence"/>
</dbReference>
<reference evidence="1 2" key="1">
    <citation type="submission" date="2019-11" db="EMBL/GenBank/DDBJ databases">
        <title>Genome-resolved metagenomics to study the prevalence of co-infection and intraspecific heterogeneity among plant pathogen metapopulations.</title>
        <authorList>
            <person name="Newberry E."/>
            <person name="Bhandari R."/>
            <person name="Kemble J."/>
            <person name="Sikora E."/>
            <person name="Potnis N."/>
        </authorList>
    </citation>
    <scope>NUCLEOTIDE SEQUENCE [LARGE SCALE GENOMIC DNA]</scope>
    <source>
        <strain evidence="1">Xp_Tom_Tuscaloosa_18b</strain>
    </source>
</reference>
<sequence>RSENKDLSQYFIEPFYNGGFSWDTRRGIRFDDPARARDPANWGSAGGWFGNNGIFSTESKDTYGQLDLNLQFDSVFNQLLLGVRHGKHEERFE</sequence>
<dbReference type="EMBL" id="JAAGYU010002142">
    <property type="protein sequence ID" value="NEL81008.1"/>
    <property type="molecule type" value="Genomic_DNA"/>
</dbReference>
<evidence type="ECO:0000313" key="2">
    <source>
        <dbReference type="Proteomes" id="UP000471082"/>
    </source>
</evidence>